<dbReference type="STRING" id="1095776.SAMN04515672_0955"/>
<gene>
    <name evidence="2" type="ORF">SAMN04515672_0955</name>
</gene>
<dbReference type="InterPro" id="IPR000073">
    <property type="entry name" value="AB_hydrolase_1"/>
</dbReference>
<evidence type="ECO:0000259" key="1">
    <source>
        <dbReference type="Pfam" id="PF00561"/>
    </source>
</evidence>
<dbReference type="PANTHER" id="PTHR43798">
    <property type="entry name" value="MONOACYLGLYCEROL LIPASE"/>
    <property type="match status" value="1"/>
</dbReference>
<organism evidence="2 3">
    <name type="scientific">Natronorubrum texcoconense</name>
    <dbReference type="NCBI Taxonomy" id="1095776"/>
    <lineage>
        <taxon>Archaea</taxon>
        <taxon>Methanobacteriati</taxon>
        <taxon>Methanobacteriota</taxon>
        <taxon>Stenosarchaea group</taxon>
        <taxon>Halobacteria</taxon>
        <taxon>Halobacteriales</taxon>
        <taxon>Natrialbaceae</taxon>
        <taxon>Natronorubrum</taxon>
    </lineage>
</organism>
<dbReference type="PRINTS" id="PR00111">
    <property type="entry name" value="ABHYDROLASE"/>
</dbReference>
<proteinExistence type="predicted"/>
<dbReference type="OrthoDB" id="111592at2157"/>
<keyword evidence="3" id="KW-1185">Reference proteome</keyword>
<dbReference type="InterPro" id="IPR050266">
    <property type="entry name" value="AB_hydrolase_sf"/>
</dbReference>
<sequence length="278" mass="31257">MAHDEDERYWGRPAVLERGGSQIHYWVVGPEDGPLVVCTHGATMDHRLFDPQLEALVDAGYRVLAWDIRGHGISKPLGTDFTVPLVVDDLMAIIDRLGDEEFVLVGQSFGGYVSQELLFRYPERVTALGIIGSTDLLTVPPRLEYLALRLTPFLFRLWPADHLRKVIAENTAETPAAKRYAYNATCQLSKREFLTVWKAVAVCHHAEPGYRIRRPFLLTHGEHDGTGTIARDAPAWAEREPDCRYEVIPDAGHNANQDNPDAFNEILLEFLEDVVETG</sequence>
<dbReference type="SUPFAM" id="SSF53474">
    <property type="entry name" value="alpha/beta-Hydrolases"/>
    <property type="match status" value="1"/>
</dbReference>
<feature type="domain" description="AB hydrolase-1" evidence="1">
    <location>
        <begin position="34"/>
        <end position="259"/>
    </location>
</feature>
<evidence type="ECO:0000313" key="2">
    <source>
        <dbReference type="EMBL" id="SDJ55063.1"/>
    </source>
</evidence>
<dbReference type="Proteomes" id="UP000198882">
    <property type="component" value="Unassembled WGS sequence"/>
</dbReference>
<dbReference type="GO" id="GO:0003824">
    <property type="term" value="F:catalytic activity"/>
    <property type="evidence" value="ECO:0007669"/>
    <property type="project" value="InterPro"/>
</dbReference>
<dbReference type="PRINTS" id="PR00412">
    <property type="entry name" value="EPOXHYDRLASE"/>
</dbReference>
<evidence type="ECO:0000313" key="3">
    <source>
        <dbReference type="Proteomes" id="UP000198882"/>
    </source>
</evidence>
<protein>
    <submittedName>
        <fullName evidence="2">Pimeloyl-ACP methyl ester carboxylesterase</fullName>
    </submittedName>
</protein>
<accession>A0A1G8UMP8</accession>
<name>A0A1G8UMP8_9EURY</name>
<dbReference type="InterPro" id="IPR000639">
    <property type="entry name" value="Epox_hydrolase-like"/>
</dbReference>
<dbReference type="InterPro" id="IPR029058">
    <property type="entry name" value="AB_hydrolase_fold"/>
</dbReference>
<dbReference type="Pfam" id="PF00561">
    <property type="entry name" value="Abhydrolase_1"/>
    <property type="match status" value="1"/>
</dbReference>
<dbReference type="RefSeq" id="WP_090303422.1">
    <property type="nucleotide sequence ID" value="NZ_FNFE01000001.1"/>
</dbReference>
<dbReference type="AlphaFoldDB" id="A0A1G8UMP8"/>
<dbReference type="EMBL" id="FNFE01000001">
    <property type="protein sequence ID" value="SDJ55063.1"/>
    <property type="molecule type" value="Genomic_DNA"/>
</dbReference>
<reference evidence="3" key="1">
    <citation type="submission" date="2016-10" db="EMBL/GenBank/DDBJ databases">
        <authorList>
            <person name="Varghese N."/>
            <person name="Submissions S."/>
        </authorList>
    </citation>
    <scope>NUCLEOTIDE SEQUENCE [LARGE SCALE GENOMIC DNA]</scope>
    <source>
        <strain evidence="3">B4,CECT 8067,JCM 17497</strain>
    </source>
</reference>
<dbReference type="Gene3D" id="3.40.50.1820">
    <property type="entry name" value="alpha/beta hydrolase"/>
    <property type="match status" value="1"/>
</dbReference>